<proteinExistence type="predicted"/>
<comment type="caution">
    <text evidence="1">The sequence shown here is derived from an EMBL/GenBank/DDBJ whole genome shotgun (WGS) entry which is preliminary data.</text>
</comment>
<dbReference type="EMBL" id="JAUSVS010000001">
    <property type="protein sequence ID" value="MDQ0462626.1"/>
    <property type="molecule type" value="Genomic_DNA"/>
</dbReference>
<protein>
    <submittedName>
        <fullName evidence="1">Uncharacterized protein</fullName>
    </submittedName>
</protein>
<sequence length="117" mass="12186">MSFYDDMAATAAGMLAEFGQAVTISRTAPGAYDTATGTNGPPTVLSWTVAGLEEAYDSRLIDGTLILAGDRRLLVEPGPFAVEDAVIMADGTTGTVKAVTPFSPGGTALYVELRVRR</sequence>
<reference evidence="1 2" key="1">
    <citation type="submission" date="2023-07" db="EMBL/GenBank/DDBJ databases">
        <title>Genomic Encyclopedia of Type Strains, Phase IV (KMG-IV): sequencing the most valuable type-strain genomes for metagenomic binning, comparative biology and taxonomic classification.</title>
        <authorList>
            <person name="Goeker M."/>
        </authorList>
    </citation>
    <scope>NUCLEOTIDE SEQUENCE [LARGE SCALE GENOMIC DNA]</scope>
    <source>
        <strain evidence="1 2">DSM 18695</strain>
    </source>
</reference>
<evidence type="ECO:0000313" key="2">
    <source>
        <dbReference type="Proteomes" id="UP001228905"/>
    </source>
</evidence>
<name>A0ABU0IKT6_9CAUL</name>
<organism evidence="1 2">
    <name type="scientific">Caulobacter ginsengisoli</name>
    <dbReference type="NCBI Taxonomy" id="400775"/>
    <lineage>
        <taxon>Bacteria</taxon>
        <taxon>Pseudomonadati</taxon>
        <taxon>Pseudomonadota</taxon>
        <taxon>Alphaproteobacteria</taxon>
        <taxon>Caulobacterales</taxon>
        <taxon>Caulobacteraceae</taxon>
        <taxon>Caulobacter</taxon>
    </lineage>
</organism>
<gene>
    <name evidence="1" type="ORF">QO010_000374</name>
</gene>
<dbReference type="RefSeq" id="WP_307345199.1">
    <property type="nucleotide sequence ID" value="NZ_JAUSVS010000001.1"/>
</dbReference>
<evidence type="ECO:0000313" key="1">
    <source>
        <dbReference type="EMBL" id="MDQ0462626.1"/>
    </source>
</evidence>
<dbReference type="Proteomes" id="UP001228905">
    <property type="component" value="Unassembled WGS sequence"/>
</dbReference>
<keyword evidence="2" id="KW-1185">Reference proteome</keyword>
<accession>A0ABU0IKT6</accession>